<protein>
    <submittedName>
        <fullName evidence="2">Nucleoside deaminase</fullName>
    </submittedName>
</protein>
<dbReference type="Proteomes" id="UP001490330">
    <property type="component" value="Unassembled WGS sequence"/>
</dbReference>
<dbReference type="PANTHER" id="PTHR11079">
    <property type="entry name" value="CYTOSINE DEAMINASE FAMILY MEMBER"/>
    <property type="match status" value="1"/>
</dbReference>
<dbReference type="PANTHER" id="PTHR11079:SF161">
    <property type="entry name" value="CMP_DCMP-TYPE DEAMINASE DOMAIN-CONTAINING PROTEIN"/>
    <property type="match status" value="1"/>
</dbReference>
<sequence>MTVTAHTQEASIQDLKRAWMEEAISLATNSVMNGGGPFGALVAKEGKVVALGNNQVTATLDPTAHAEVSALRAACKELNTFSLEGCVLITSCEPCPMCLSSALWARVDGIVYSADRHDAAVAGFDDRKFYDLFDKKPQSMWPTRVEHLDLPNRTAPFDAWLAKSDRIDY</sequence>
<dbReference type="Gene3D" id="3.40.140.10">
    <property type="entry name" value="Cytidine Deaminase, domain 2"/>
    <property type="match status" value="1"/>
</dbReference>
<evidence type="ECO:0000313" key="3">
    <source>
        <dbReference type="Proteomes" id="UP001490330"/>
    </source>
</evidence>
<proteinExistence type="predicted"/>
<accession>A0ABV1VLY8</accession>
<dbReference type="CDD" id="cd01285">
    <property type="entry name" value="nucleoside_deaminase"/>
    <property type="match status" value="1"/>
</dbReference>
<dbReference type="Pfam" id="PF00383">
    <property type="entry name" value="dCMP_cyt_deam_1"/>
    <property type="match status" value="1"/>
</dbReference>
<dbReference type="RefSeq" id="WP_225631557.1">
    <property type="nucleotide sequence ID" value="NZ_BMRV01000009.1"/>
</dbReference>
<feature type="domain" description="CMP/dCMP-type deaminase" evidence="1">
    <location>
        <begin position="14"/>
        <end position="124"/>
    </location>
</feature>
<evidence type="ECO:0000313" key="2">
    <source>
        <dbReference type="EMBL" id="MER6907506.1"/>
    </source>
</evidence>
<evidence type="ECO:0000259" key="1">
    <source>
        <dbReference type="PROSITE" id="PS51747"/>
    </source>
</evidence>
<dbReference type="SUPFAM" id="SSF53927">
    <property type="entry name" value="Cytidine deaminase-like"/>
    <property type="match status" value="1"/>
</dbReference>
<name>A0ABV1VLY8_9ACTN</name>
<organism evidence="2 3">
    <name type="scientific">Streptomyces flaveolus</name>
    <dbReference type="NCBI Taxonomy" id="67297"/>
    <lineage>
        <taxon>Bacteria</taxon>
        <taxon>Bacillati</taxon>
        <taxon>Actinomycetota</taxon>
        <taxon>Actinomycetes</taxon>
        <taxon>Kitasatosporales</taxon>
        <taxon>Streptomycetaceae</taxon>
        <taxon>Streptomyces</taxon>
    </lineage>
</organism>
<keyword evidence="3" id="KW-1185">Reference proteome</keyword>
<reference evidence="2 3" key="1">
    <citation type="submission" date="2024-06" db="EMBL/GenBank/DDBJ databases">
        <title>The Natural Products Discovery Center: Release of the First 8490 Sequenced Strains for Exploring Actinobacteria Biosynthetic Diversity.</title>
        <authorList>
            <person name="Kalkreuter E."/>
            <person name="Kautsar S.A."/>
            <person name="Yang D."/>
            <person name="Bader C.D."/>
            <person name="Teijaro C.N."/>
            <person name="Fluegel L."/>
            <person name="Davis C.M."/>
            <person name="Simpson J.R."/>
            <person name="Lauterbach L."/>
            <person name="Steele A.D."/>
            <person name="Gui C."/>
            <person name="Meng S."/>
            <person name="Li G."/>
            <person name="Viehrig K."/>
            <person name="Ye F."/>
            <person name="Su P."/>
            <person name="Kiefer A.F."/>
            <person name="Nichols A."/>
            <person name="Cepeda A.J."/>
            <person name="Yan W."/>
            <person name="Fan B."/>
            <person name="Jiang Y."/>
            <person name="Adhikari A."/>
            <person name="Zheng C.-J."/>
            <person name="Schuster L."/>
            <person name="Cowan T.M."/>
            <person name="Smanski M.J."/>
            <person name="Chevrette M.G."/>
            <person name="De Carvalho L.P.S."/>
            <person name="Shen B."/>
        </authorList>
    </citation>
    <scope>NUCLEOTIDE SEQUENCE [LARGE SCALE GENOMIC DNA]</scope>
    <source>
        <strain evidence="2 3">NPDC000632</strain>
    </source>
</reference>
<dbReference type="InterPro" id="IPR016193">
    <property type="entry name" value="Cytidine_deaminase-like"/>
</dbReference>
<gene>
    <name evidence="2" type="ORF">ABT322_28030</name>
</gene>
<dbReference type="InterPro" id="IPR002125">
    <property type="entry name" value="CMP_dCMP_dom"/>
</dbReference>
<dbReference type="EMBL" id="JBEPCV010000032">
    <property type="protein sequence ID" value="MER6907506.1"/>
    <property type="molecule type" value="Genomic_DNA"/>
</dbReference>
<comment type="caution">
    <text evidence="2">The sequence shown here is derived from an EMBL/GenBank/DDBJ whole genome shotgun (WGS) entry which is preliminary data.</text>
</comment>
<dbReference type="PROSITE" id="PS51747">
    <property type="entry name" value="CYT_DCMP_DEAMINASES_2"/>
    <property type="match status" value="1"/>
</dbReference>